<evidence type="ECO:0000313" key="1">
    <source>
        <dbReference type="EMBL" id="GAN97257.1"/>
    </source>
</evidence>
<accession>A0A0D6Q131</accession>
<dbReference type="Proteomes" id="UP000032675">
    <property type="component" value="Unassembled WGS sequence"/>
</dbReference>
<reference evidence="1 2" key="1">
    <citation type="submission" date="2012-11" db="EMBL/GenBank/DDBJ databases">
        <title>Whole genome sequence of Gluconacetobacter europaeus NBRC3261.</title>
        <authorList>
            <person name="Azuma Y."/>
            <person name="Higashiura N."/>
            <person name="Hirakawa H."/>
            <person name="Matsushita K."/>
        </authorList>
    </citation>
    <scope>NUCLEOTIDE SEQUENCE [LARGE SCALE GENOMIC DNA]</scope>
    <source>
        <strain evidence="1 2">NBRC 3261</strain>
    </source>
</reference>
<protein>
    <submittedName>
        <fullName evidence="1">Uncharacterized protein</fullName>
    </submittedName>
</protein>
<comment type="caution">
    <text evidence="1">The sequence shown here is derived from an EMBL/GenBank/DDBJ whole genome shotgun (WGS) entry which is preliminary data.</text>
</comment>
<dbReference type="AlphaFoldDB" id="A0A0D6Q131"/>
<dbReference type="RefSeq" id="WP_026018388.1">
    <property type="nucleotide sequence ID" value="NZ_BANI01000138.1"/>
</dbReference>
<sequence>MLKKESARRVLCAGVIMGALVVAGLATVPARADNERFEGSELTRDAPQYFVLRPQDSQTAATTGELRLSESGIDFTNGELLEVSLERGGDSHLVYKVDYGQNPTLPSGRMLCPPPLNPVYLDFASQPDDADSYRMTLYCGSRPVPFRAITPDRAAAVFSYRRAADAQWAHSAAEGGYLHGAVAQYCTLHHDSAGVNACTTREEAAYATIMSRRIAPPVLKQCAAYVTGLRDHAGYVSFVGLLNCTRVRDSRTLFDYCSQRMTGQKREDDTRFLDGNPVQAQGAALCFNALAARQARRE</sequence>
<proteinExistence type="predicted"/>
<name>A0A0D6Q131_KOMEU</name>
<dbReference type="EMBL" id="BANI01000138">
    <property type="protein sequence ID" value="GAN97257.1"/>
    <property type="molecule type" value="Genomic_DNA"/>
</dbReference>
<organism evidence="1 2">
    <name type="scientific">Komagataeibacter europaeus NBRC 3261</name>
    <dbReference type="NCBI Taxonomy" id="1234669"/>
    <lineage>
        <taxon>Bacteria</taxon>
        <taxon>Pseudomonadati</taxon>
        <taxon>Pseudomonadota</taxon>
        <taxon>Alphaproteobacteria</taxon>
        <taxon>Acetobacterales</taxon>
        <taxon>Acetobacteraceae</taxon>
        <taxon>Komagataeibacter</taxon>
    </lineage>
</organism>
<gene>
    <name evidence="1" type="ORF">Geu3261_0157_003</name>
</gene>
<evidence type="ECO:0000313" key="2">
    <source>
        <dbReference type="Proteomes" id="UP000032675"/>
    </source>
</evidence>